<dbReference type="RefSeq" id="WP_015211514.1">
    <property type="nucleotide sequence ID" value="NC_019760.1"/>
</dbReference>
<dbReference type="Proteomes" id="UP000010471">
    <property type="component" value="Plasmid pMIC7113.02"/>
</dbReference>
<name>K9WP17_9CYAN</name>
<reference evidence="2 3" key="1">
    <citation type="submission" date="2012-06" db="EMBL/GenBank/DDBJ databases">
        <title>Finished plasmid 2 of genome of Microcoleus sp. PCC 7113.</title>
        <authorList>
            <consortium name="US DOE Joint Genome Institute"/>
            <person name="Gugger M."/>
            <person name="Coursin T."/>
            <person name="Rippka R."/>
            <person name="Tandeau De Marsac N."/>
            <person name="Huntemann M."/>
            <person name="Wei C.-L."/>
            <person name="Han J."/>
            <person name="Detter J.C."/>
            <person name="Han C."/>
            <person name="Tapia R."/>
            <person name="Chen A."/>
            <person name="Kyrpides N."/>
            <person name="Mavromatis K."/>
            <person name="Markowitz V."/>
            <person name="Szeto E."/>
            <person name="Ivanova N."/>
            <person name="Pagani I."/>
            <person name="Pati A."/>
            <person name="Goodwin L."/>
            <person name="Nordberg H.P."/>
            <person name="Cantor M.N."/>
            <person name="Hua S.X."/>
            <person name="Woyke T."/>
            <person name="Kerfeld C.A."/>
        </authorList>
    </citation>
    <scope>NUCLEOTIDE SEQUENCE [LARGE SCALE GENOMIC DNA]</scope>
    <source>
        <strain evidence="2 3">PCC 7113</strain>
        <plasmid evidence="2 3">pMIC7113.02</plasmid>
    </source>
</reference>
<dbReference type="GO" id="GO:0016740">
    <property type="term" value="F:transferase activity"/>
    <property type="evidence" value="ECO:0007669"/>
    <property type="project" value="UniProtKB-KW"/>
</dbReference>
<keyword evidence="2" id="KW-0808">Transferase</keyword>
<dbReference type="PATRIC" id="fig|1173027.3.peg.7238"/>
<accession>K9WP17</accession>
<dbReference type="InterPro" id="IPR029044">
    <property type="entry name" value="Nucleotide-diphossugar_trans"/>
</dbReference>
<dbReference type="PANTHER" id="PTHR48090:SF6">
    <property type="entry name" value="SLR5056 PROTEIN"/>
    <property type="match status" value="1"/>
</dbReference>
<evidence type="ECO:0000313" key="2">
    <source>
        <dbReference type="EMBL" id="AFZ22120.1"/>
    </source>
</evidence>
<dbReference type="CDD" id="cd06438">
    <property type="entry name" value="EpsO_like"/>
    <property type="match status" value="1"/>
</dbReference>
<dbReference type="PANTHER" id="PTHR48090">
    <property type="entry name" value="UNDECAPRENYL-PHOSPHATE 4-DEOXY-4-FORMAMIDO-L-ARABINOSE TRANSFERASE-RELATED"/>
    <property type="match status" value="1"/>
</dbReference>
<gene>
    <name evidence="2" type="ORF">Mic7113_6542</name>
</gene>
<keyword evidence="1" id="KW-0812">Transmembrane</keyword>
<dbReference type="OrthoDB" id="9797391at2"/>
<protein>
    <submittedName>
        <fullName evidence="2">Glycosyl transferase</fullName>
    </submittedName>
</protein>
<feature type="transmembrane region" description="Helical" evidence="1">
    <location>
        <begin position="7"/>
        <end position="32"/>
    </location>
</feature>
<dbReference type="EMBL" id="CP003632">
    <property type="protein sequence ID" value="AFZ22120.1"/>
    <property type="molecule type" value="Genomic_DNA"/>
</dbReference>
<dbReference type="InterPro" id="IPR050256">
    <property type="entry name" value="Glycosyltransferase_2"/>
</dbReference>
<keyword evidence="1" id="KW-1133">Transmembrane helix</keyword>
<feature type="transmembrane region" description="Helical" evidence="1">
    <location>
        <begin position="345"/>
        <end position="366"/>
    </location>
</feature>
<keyword evidence="2" id="KW-0614">Plasmid</keyword>
<keyword evidence="3" id="KW-1185">Reference proteome</keyword>
<geneLocation type="plasmid" evidence="2 3">
    <name>pMIC7113.02</name>
</geneLocation>
<dbReference type="AlphaFoldDB" id="K9WP17"/>
<proteinExistence type="predicted"/>
<feature type="transmembrane region" description="Helical" evidence="1">
    <location>
        <begin position="403"/>
        <end position="422"/>
    </location>
</feature>
<dbReference type="KEGG" id="mic:Mic7113_6542"/>
<dbReference type="Gene3D" id="3.90.550.10">
    <property type="entry name" value="Spore Coat Polysaccharide Biosynthesis Protein SpsA, Chain A"/>
    <property type="match status" value="1"/>
</dbReference>
<sequence>MFLVVDIILSVIALGLLVPIAVLFIECIAALLPGRTESWVKSVPRPRIAVLVPAHNEAAGIGTTLETILPQLTDQDRLIVIADNCTDETATIAKHCCESQIALLANVGIAQEQVLSERTLDAIAPAGTHTKTVPKAIVIERQDPDPERRGKGYALDYGLRSIEADPPDVVVMVDADCIVQQGTIERIASLAASVARPVQATYLMEQPANPGPKDSISALAFMVKNLVRPSGLAQLRLPCLLTGTGMAFPWSAIAKATLASGNIVEDMQLAIDLAIAGLAPVFEQEAKVIGRLPQQEQAAQSQRTRWEHGHLQTLLTQVPKLFKAAVVKGRFDLLAFALDLCIPPLSLLVMIWVVCMGGALLAGTLGASWMPSIFLAIEGQLIFISIASAWAKFGREDFPVQTLLSVPFYILWKIPLYLAFIIRRQKKWVRTERDAVETSES</sequence>
<organism evidence="2 3">
    <name type="scientific">Allocoleopsis franciscana PCC 7113</name>
    <dbReference type="NCBI Taxonomy" id="1173027"/>
    <lineage>
        <taxon>Bacteria</taxon>
        <taxon>Bacillati</taxon>
        <taxon>Cyanobacteriota</taxon>
        <taxon>Cyanophyceae</taxon>
        <taxon>Coleofasciculales</taxon>
        <taxon>Coleofasciculaceae</taxon>
        <taxon>Allocoleopsis</taxon>
        <taxon>Allocoleopsis franciscana</taxon>
    </lineage>
</organism>
<dbReference type="HOGENOM" id="CLU_023978_1_2_3"/>
<dbReference type="Pfam" id="PF13641">
    <property type="entry name" value="Glyco_tranf_2_3"/>
    <property type="match status" value="1"/>
</dbReference>
<evidence type="ECO:0000313" key="3">
    <source>
        <dbReference type="Proteomes" id="UP000010471"/>
    </source>
</evidence>
<evidence type="ECO:0000256" key="1">
    <source>
        <dbReference type="SAM" id="Phobius"/>
    </source>
</evidence>
<keyword evidence="1" id="KW-0472">Membrane</keyword>
<dbReference type="SUPFAM" id="SSF53448">
    <property type="entry name" value="Nucleotide-diphospho-sugar transferases"/>
    <property type="match status" value="1"/>
</dbReference>
<feature type="transmembrane region" description="Helical" evidence="1">
    <location>
        <begin position="373"/>
        <end position="391"/>
    </location>
</feature>